<organism evidence="1 2">
    <name type="scientific">Streptomyces phage phiSASD1</name>
    <dbReference type="NCBI Taxonomy" id="747763"/>
    <lineage>
        <taxon>Viruses</taxon>
        <taxon>Duplodnaviria</taxon>
        <taxon>Heunggongvirae</taxon>
        <taxon>Uroviricota</taxon>
        <taxon>Caudoviricetes</taxon>
        <taxon>Sasdunavirus</taxon>
        <taxon>Sasdunavirus SASD1</taxon>
    </lineage>
</organism>
<accession>D7NW89</accession>
<gene>
    <name evidence="1" type="primary">20</name>
    <name evidence="1" type="ORF">phiSA1p43</name>
</gene>
<protein>
    <submittedName>
        <fullName evidence="1">Gp20</fullName>
    </submittedName>
</protein>
<dbReference type="RefSeq" id="YP_003714770.1">
    <property type="nucleotide sequence ID" value="NC_014229.1"/>
</dbReference>
<keyword evidence="2" id="KW-1185">Reference proteome</keyword>
<name>D7NW89_9CAUD</name>
<dbReference type="GeneID" id="9284700"/>
<proteinExistence type="predicted"/>
<dbReference type="EMBL" id="GQ379227">
    <property type="protein sequence ID" value="ADE43487.1"/>
    <property type="molecule type" value="Genomic_DNA"/>
</dbReference>
<reference evidence="1 2" key="1">
    <citation type="journal article" date="2010" name="Virology">
        <title>Complete genomic sequence analysis of the temperate bacteriophage phiSASD1 of Streptomyces avermitilis.</title>
        <authorList>
            <person name="Wang S."/>
            <person name="Qiao X."/>
            <person name="Liu X."/>
            <person name="Zhang X."/>
            <person name="Wang C."/>
            <person name="Zhao X."/>
            <person name="Chen Z."/>
            <person name="Wen Y."/>
            <person name="Song Y."/>
        </authorList>
    </citation>
    <scope>NUCLEOTIDE SEQUENCE [LARGE SCALE GENOMIC DNA]</scope>
</reference>
<evidence type="ECO:0000313" key="2">
    <source>
        <dbReference type="Proteomes" id="UP000000384"/>
    </source>
</evidence>
<dbReference type="Proteomes" id="UP000000384">
    <property type="component" value="Segment"/>
</dbReference>
<sequence length="66" mass="8332">MIRRTYWWNGVREHVWRLRHTTFWSGKRPLDTLHNVTKVADEPMHWRRLISRPGWFIAFVRYEPRK</sequence>
<dbReference type="KEGG" id="vg:9284700"/>
<evidence type="ECO:0000313" key="1">
    <source>
        <dbReference type="EMBL" id="ADE43487.1"/>
    </source>
</evidence>